<dbReference type="RefSeq" id="XP_009014992.1">
    <property type="nucleotide sequence ID" value="XM_009016744.1"/>
</dbReference>
<sequence>MLHRCEECPGKLSVENNLRAIFEEAVISHDDNRSSLISVQDTVDSFIERFSQKLDELSSHHYISKEQLKYLSDSKKNLKSSECIALMDFAENYLVIIQDAIQSQHWSNTQDFGLKAEWHFFATFHGKSPCDGIGGTTKRLVARASLQALTKDQILNARDFYTYADAKINGIKFFWVDKKEIKDLLGILEKDLDLFGYNFNKNESEDTNDDYEPGRFGALVYNKKWYLGNIIERDDKNDDLKVQTIFGNRPVKLLRIRNPWGEEEWNGDWSDNSSRWSSVSEDVKIQLQMLKRDNGEFWPSLWYAKLVIHMEQSAYKARSALYEPTYAMYMLYYNKDRKKTGWEVISFHSEWIKGYNAFGSSVFTYRRDQFFKNPQFRIALNPAAATSSSSDKCHMIVSLMQMTKSWNEQNFISFDIYKLRPGVNFQADDHIHNFTKDEMQYVTHNESYVNLREVTARYVLPPGQYVIIPHTYEQNKAGQFLLRVYTEVKAEEDNVDMPTNVLPPKPPTSIVEDRIHVQADGMFQYQNKNLSDADAKELMAVLDAAFKKDGWTGFTSMEAARCLISLYGKTKPGFVTLNEFYTLWAELRLWLEKFRKFDTDKSGTIDCNELDRVYISIGVQVSRNVVDAVVCKFGGRSKDVTVDEFVLCSCKIKNIYVDVNGVDLLNCLNFYLSVYEDGVGC</sequence>
<dbReference type="Pfam" id="PF00648">
    <property type="entry name" value="Peptidase_C2"/>
    <property type="match status" value="1"/>
</dbReference>
<keyword evidence="9" id="KW-1185">Reference proteome</keyword>
<dbReference type="PROSITE" id="PS50222">
    <property type="entry name" value="EF_HAND_2"/>
    <property type="match status" value="1"/>
</dbReference>
<dbReference type="Gene3D" id="2.60.120.380">
    <property type="match status" value="1"/>
</dbReference>
<dbReference type="InterPro" id="IPR011992">
    <property type="entry name" value="EF-hand-dom_pair"/>
</dbReference>
<dbReference type="PANTHER" id="PTHR46601">
    <property type="entry name" value="ULP_PROTEASE DOMAIN-CONTAINING PROTEIN"/>
    <property type="match status" value="1"/>
</dbReference>
<dbReference type="GO" id="GO:0004198">
    <property type="term" value="F:calcium-dependent cysteine-type endopeptidase activity"/>
    <property type="evidence" value="ECO:0007669"/>
    <property type="project" value="InterPro"/>
</dbReference>
<dbReference type="Gene3D" id="1.10.238.10">
    <property type="entry name" value="EF-hand"/>
    <property type="match status" value="1"/>
</dbReference>
<name>T1F3L9_HELRO</name>
<dbReference type="EMBL" id="KB096275">
    <property type="protein sequence ID" value="ESO06896.1"/>
    <property type="molecule type" value="Genomic_DNA"/>
</dbReference>
<dbReference type="GO" id="GO:0006508">
    <property type="term" value="P:proteolysis"/>
    <property type="evidence" value="ECO:0007669"/>
    <property type="project" value="UniProtKB-KW"/>
</dbReference>
<keyword evidence="3" id="KW-0106">Calcium</keyword>
<reference evidence="9" key="1">
    <citation type="submission" date="2012-12" db="EMBL/GenBank/DDBJ databases">
        <authorList>
            <person name="Hellsten U."/>
            <person name="Grimwood J."/>
            <person name="Chapman J.A."/>
            <person name="Shapiro H."/>
            <person name="Aerts A."/>
            <person name="Otillar R.P."/>
            <person name="Terry A.Y."/>
            <person name="Boore J.L."/>
            <person name="Simakov O."/>
            <person name="Marletaz F."/>
            <person name="Cho S.-J."/>
            <person name="Edsinger-Gonzales E."/>
            <person name="Havlak P."/>
            <person name="Kuo D.-H."/>
            <person name="Larsson T."/>
            <person name="Lv J."/>
            <person name="Arendt D."/>
            <person name="Savage R."/>
            <person name="Osoegawa K."/>
            <person name="de Jong P."/>
            <person name="Lindberg D.R."/>
            <person name="Seaver E.C."/>
            <person name="Weisblat D.A."/>
            <person name="Putnam N.H."/>
            <person name="Grigoriev I.V."/>
            <person name="Rokhsar D.S."/>
        </authorList>
    </citation>
    <scope>NUCLEOTIDE SEQUENCE</scope>
</reference>
<evidence type="ECO:0000256" key="1">
    <source>
        <dbReference type="ARBA" id="ARBA00022670"/>
    </source>
</evidence>
<evidence type="ECO:0000313" key="9">
    <source>
        <dbReference type="Proteomes" id="UP000015101"/>
    </source>
</evidence>
<dbReference type="InterPro" id="IPR022682">
    <property type="entry name" value="Calpain_domain_III"/>
</dbReference>
<dbReference type="PANTHER" id="PTHR46601:SF1">
    <property type="entry name" value="ADF-H DOMAIN-CONTAINING PROTEIN"/>
    <property type="match status" value="1"/>
</dbReference>
<dbReference type="STRING" id="6412.T1F3L9"/>
<dbReference type="PROSITE" id="PS50203">
    <property type="entry name" value="CALPAIN_CAT"/>
    <property type="match status" value="1"/>
</dbReference>
<dbReference type="GeneID" id="20203418"/>
<keyword evidence="1" id="KW-0645">Protease</keyword>
<feature type="domain" description="Calpain catalytic" evidence="5">
    <location>
        <begin position="252"/>
        <end position="301"/>
    </location>
</feature>
<dbReference type="SUPFAM" id="SSF54001">
    <property type="entry name" value="Cysteine proteinases"/>
    <property type="match status" value="1"/>
</dbReference>
<dbReference type="SUPFAM" id="SSF47473">
    <property type="entry name" value="EF-hand"/>
    <property type="match status" value="1"/>
</dbReference>
<evidence type="ECO:0008006" key="10">
    <source>
        <dbReference type="Google" id="ProtNLM"/>
    </source>
</evidence>
<proteinExistence type="predicted"/>
<dbReference type="Gene3D" id="3.90.70.10">
    <property type="entry name" value="Cysteine proteinases"/>
    <property type="match status" value="1"/>
</dbReference>
<dbReference type="OrthoDB" id="424753at2759"/>
<dbReference type="GO" id="GO:0005509">
    <property type="term" value="F:calcium ion binding"/>
    <property type="evidence" value="ECO:0007669"/>
    <property type="project" value="InterPro"/>
</dbReference>
<reference evidence="7 9" key="2">
    <citation type="journal article" date="2013" name="Nature">
        <title>Insights into bilaterian evolution from three spiralian genomes.</title>
        <authorList>
            <person name="Simakov O."/>
            <person name="Marletaz F."/>
            <person name="Cho S.J."/>
            <person name="Edsinger-Gonzales E."/>
            <person name="Havlak P."/>
            <person name="Hellsten U."/>
            <person name="Kuo D.H."/>
            <person name="Larsson T."/>
            <person name="Lv J."/>
            <person name="Arendt D."/>
            <person name="Savage R."/>
            <person name="Osoegawa K."/>
            <person name="de Jong P."/>
            <person name="Grimwood J."/>
            <person name="Chapman J.A."/>
            <person name="Shapiro H."/>
            <person name="Aerts A."/>
            <person name="Otillar R.P."/>
            <person name="Terry A.Y."/>
            <person name="Boore J.L."/>
            <person name="Grigoriev I.V."/>
            <person name="Lindberg D.R."/>
            <person name="Seaver E.C."/>
            <person name="Weisblat D.A."/>
            <person name="Putnam N.H."/>
            <person name="Rokhsar D.S."/>
        </authorList>
    </citation>
    <scope>NUCLEOTIDE SEQUENCE</scope>
</reference>
<dbReference type="InterPro" id="IPR036213">
    <property type="entry name" value="Calpain_III_sf"/>
</dbReference>
<dbReference type="InterPro" id="IPR038765">
    <property type="entry name" value="Papain-like_cys_pep_sf"/>
</dbReference>
<evidence type="ECO:0000256" key="4">
    <source>
        <dbReference type="PROSITE-ProRule" id="PRU00239"/>
    </source>
</evidence>
<accession>T1F3L9</accession>
<feature type="domain" description="EF-hand" evidence="6">
    <location>
        <begin position="585"/>
        <end position="620"/>
    </location>
</feature>
<organism evidence="8 9">
    <name type="scientific">Helobdella robusta</name>
    <name type="common">Californian leech</name>
    <dbReference type="NCBI Taxonomy" id="6412"/>
    <lineage>
        <taxon>Eukaryota</taxon>
        <taxon>Metazoa</taxon>
        <taxon>Spiralia</taxon>
        <taxon>Lophotrochozoa</taxon>
        <taxon>Annelida</taxon>
        <taxon>Clitellata</taxon>
        <taxon>Hirudinea</taxon>
        <taxon>Rhynchobdellida</taxon>
        <taxon>Glossiphoniidae</taxon>
        <taxon>Helobdella</taxon>
    </lineage>
</organism>
<reference evidence="8" key="3">
    <citation type="submission" date="2015-06" db="UniProtKB">
        <authorList>
            <consortium name="EnsemblMetazoa"/>
        </authorList>
    </citation>
    <scope>IDENTIFICATION</scope>
</reference>
<dbReference type="InParanoid" id="T1F3L9"/>
<dbReference type="AlphaFoldDB" id="T1F3L9"/>
<dbReference type="PROSITE" id="PS00018">
    <property type="entry name" value="EF_HAND_1"/>
    <property type="match status" value="1"/>
</dbReference>
<keyword evidence="2" id="KW-0378">Hydrolase</keyword>
<gene>
    <name evidence="8" type="primary">20203418</name>
    <name evidence="7" type="ORF">HELRODRAFT_170931</name>
</gene>
<dbReference type="KEGG" id="hro:HELRODRAFT_170931"/>
<dbReference type="InterPro" id="IPR002048">
    <property type="entry name" value="EF_hand_dom"/>
</dbReference>
<evidence type="ECO:0000313" key="7">
    <source>
        <dbReference type="EMBL" id="ESO06896.1"/>
    </source>
</evidence>
<dbReference type="InterPro" id="IPR001300">
    <property type="entry name" value="Peptidase_C2_calpain_cat"/>
</dbReference>
<dbReference type="CTD" id="20203418"/>
<evidence type="ECO:0000256" key="2">
    <source>
        <dbReference type="ARBA" id="ARBA00022801"/>
    </source>
</evidence>
<evidence type="ECO:0000313" key="8">
    <source>
        <dbReference type="EnsemblMetazoa" id="HelroP170931"/>
    </source>
</evidence>
<evidence type="ECO:0000259" key="6">
    <source>
        <dbReference type="PROSITE" id="PS50222"/>
    </source>
</evidence>
<dbReference type="CDD" id="cd16182">
    <property type="entry name" value="EFh_PEF_Group_II_CAPN_like"/>
    <property type="match status" value="1"/>
</dbReference>
<dbReference type="SUPFAM" id="SSF49758">
    <property type="entry name" value="Calpain large subunit, middle domain (domain III)"/>
    <property type="match status" value="1"/>
</dbReference>
<evidence type="ECO:0000259" key="5">
    <source>
        <dbReference type="PROSITE" id="PS50203"/>
    </source>
</evidence>
<dbReference type="HOGENOM" id="CLU_404008_0_0_1"/>
<dbReference type="EMBL" id="AMQM01003704">
    <property type="status" value="NOT_ANNOTATED_CDS"/>
    <property type="molecule type" value="Genomic_DNA"/>
</dbReference>
<dbReference type="SMART" id="SM00720">
    <property type="entry name" value="calpain_III"/>
    <property type="match status" value="1"/>
</dbReference>
<dbReference type="InterPro" id="IPR022683">
    <property type="entry name" value="Calpain_III"/>
</dbReference>
<dbReference type="eggNOG" id="KOG0045">
    <property type="taxonomic scope" value="Eukaryota"/>
</dbReference>
<dbReference type="Pfam" id="PF01067">
    <property type="entry name" value="Calpain_III"/>
    <property type="match status" value="1"/>
</dbReference>
<dbReference type="Proteomes" id="UP000015101">
    <property type="component" value="Unassembled WGS sequence"/>
</dbReference>
<protein>
    <recommendedName>
        <fullName evidence="10">Calpain catalytic domain-containing protein</fullName>
    </recommendedName>
</protein>
<dbReference type="EnsemblMetazoa" id="HelroT170931">
    <property type="protein sequence ID" value="HelroP170931"/>
    <property type="gene ID" value="HelroG170931"/>
</dbReference>
<evidence type="ECO:0000256" key="3">
    <source>
        <dbReference type="ARBA" id="ARBA00022837"/>
    </source>
</evidence>
<dbReference type="InterPro" id="IPR018247">
    <property type="entry name" value="EF_Hand_1_Ca_BS"/>
</dbReference>
<comment type="caution">
    <text evidence="4">Lacks conserved residue(s) required for the propagation of feature annotation.</text>
</comment>